<keyword evidence="1" id="KW-0472">Membrane</keyword>
<accession>A0A6N4QXP5</accession>
<feature type="transmembrane region" description="Helical" evidence="1">
    <location>
        <begin position="282"/>
        <end position="305"/>
    </location>
</feature>
<proteinExistence type="predicted"/>
<dbReference type="Gene3D" id="3.90.550.10">
    <property type="entry name" value="Spore Coat Polysaccharide Biosynthesis Protein SpsA, Chain A"/>
    <property type="match status" value="1"/>
</dbReference>
<keyword evidence="1" id="KW-0812">Transmembrane</keyword>
<dbReference type="Pfam" id="PF00535">
    <property type="entry name" value="Glycos_transf_2"/>
    <property type="match status" value="1"/>
</dbReference>
<gene>
    <name evidence="3" type="ORF">EHQ83_01070</name>
</gene>
<evidence type="ECO:0000256" key="1">
    <source>
        <dbReference type="SAM" id="Phobius"/>
    </source>
</evidence>
<name>A0A6N4QXP5_9LEPT</name>
<feature type="transmembrane region" description="Helical" evidence="1">
    <location>
        <begin position="248"/>
        <end position="270"/>
    </location>
</feature>
<evidence type="ECO:0000259" key="2">
    <source>
        <dbReference type="Pfam" id="PF00535"/>
    </source>
</evidence>
<organism evidence="3 4">
    <name type="scientific">Leptospira yasudae</name>
    <dbReference type="NCBI Taxonomy" id="2202201"/>
    <lineage>
        <taxon>Bacteria</taxon>
        <taxon>Pseudomonadati</taxon>
        <taxon>Spirochaetota</taxon>
        <taxon>Spirochaetia</taxon>
        <taxon>Leptospirales</taxon>
        <taxon>Leptospiraceae</taxon>
        <taxon>Leptospira</taxon>
    </lineage>
</organism>
<reference evidence="3 4" key="1">
    <citation type="journal article" date="2019" name="PLoS Negl. Trop. Dis.">
        <title>Revisiting the worldwide diversity of Leptospira species in the environment.</title>
        <authorList>
            <person name="Vincent A.T."/>
            <person name="Schiettekatte O."/>
            <person name="Bourhy P."/>
            <person name="Veyrier F.J."/>
            <person name="Picardeau M."/>
        </authorList>
    </citation>
    <scope>NUCLEOTIDE SEQUENCE [LARGE SCALE GENOMIC DNA]</scope>
    <source>
        <strain evidence="3 4">201702445</strain>
    </source>
</reference>
<dbReference type="Proteomes" id="UP000297613">
    <property type="component" value="Unassembled WGS sequence"/>
</dbReference>
<comment type="caution">
    <text evidence="3">The sequence shown here is derived from an EMBL/GenBank/DDBJ whole genome shotgun (WGS) entry which is preliminary data.</text>
</comment>
<dbReference type="PANTHER" id="PTHR48090">
    <property type="entry name" value="UNDECAPRENYL-PHOSPHATE 4-DEOXY-4-FORMAMIDO-L-ARABINOSE TRANSFERASE-RELATED"/>
    <property type="match status" value="1"/>
</dbReference>
<evidence type="ECO:0000313" key="4">
    <source>
        <dbReference type="Proteomes" id="UP000297613"/>
    </source>
</evidence>
<dbReference type="CDD" id="cd04179">
    <property type="entry name" value="DPM_DPG-synthase_like"/>
    <property type="match status" value="1"/>
</dbReference>
<protein>
    <submittedName>
        <fullName evidence="3">Glycosyltransferase</fullName>
    </submittedName>
</protein>
<dbReference type="InterPro" id="IPR050256">
    <property type="entry name" value="Glycosyltransferase_2"/>
</dbReference>
<dbReference type="AlphaFoldDB" id="A0A6N4QXP5"/>
<evidence type="ECO:0000313" key="3">
    <source>
        <dbReference type="EMBL" id="TGL89589.1"/>
    </source>
</evidence>
<dbReference type="PANTHER" id="PTHR48090:SF7">
    <property type="entry name" value="RFBJ PROTEIN"/>
    <property type="match status" value="1"/>
</dbReference>
<dbReference type="InterPro" id="IPR029044">
    <property type="entry name" value="Nucleotide-diphossugar_trans"/>
</dbReference>
<sequence length="326" mass="37457">MKKQNNSYLSNDIQEKISLLIPAYNEELTIAKTIEAFSEYLPNANYIIIDNNSKDQTYVKATQILQSLNLNGVVLRERRQGKGIAIRTGFAYAEGEYFIMVDADLTYPPSEVFKLLQPIIDNEADMVVGDRISNGTYHEENKRLLHNFGNFVVTKLINSLFSNDLKDIMSGYRAFNRKFIKNLPVLSLGFELETEITLHALDKRFRIKEVPISYKDRPSGSFSKLNTIRDGIRVLRTIAWIFKDFRPFLFFSLSSLFTFTAGLSVGFPVIYEFVKTRYILHIPSAILATGLITISLLLISIGFILDTVSKYQRQNYELHLLSYREK</sequence>
<keyword evidence="1" id="KW-1133">Transmembrane helix</keyword>
<feature type="domain" description="Glycosyltransferase 2-like" evidence="2">
    <location>
        <begin position="18"/>
        <end position="182"/>
    </location>
</feature>
<dbReference type="GO" id="GO:0016740">
    <property type="term" value="F:transferase activity"/>
    <property type="evidence" value="ECO:0007669"/>
    <property type="project" value="UniProtKB-KW"/>
</dbReference>
<dbReference type="SUPFAM" id="SSF53448">
    <property type="entry name" value="Nucleotide-diphospho-sugar transferases"/>
    <property type="match status" value="1"/>
</dbReference>
<dbReference type="InterPro" id="IPR001173">
    <property type="entry name" value="Glyco_trans_2-like"/>
</dbReference>
<dbReference type="EMBL" id="RQGM01000006">
    <property type="protein sequence ID" value="TGL89589.1"/>
    <property type="molecule type" value="Genomic_DNA"/>
</dbReference>
<keyword evidence="3" id="KW-0808">Transferase</keyword>